<sequence>MRVPFAKMFCGSTLCFTARSICIPVLEMVCSSQRLRIFPTGRTETIVDRARNGEVVEYHFQRASRTFGEISLVADLLQISFTTLIWTSKLLVAQIASHEYFVLQSC</sequence>
<proteinExistence type="predicted"/>
<dbReference type="EMBL" id="GIFC01007139">
    <property type="protein sequence ID" value="MXU89222.1"/>
    <property type="molecule type" value="Transcribed_RNA"/>
</dbReference>
<name>A0A6B0U9I6_IXORI</name>
<reference evidence="1" key="1">
    <citation type="submission" date="2019-12" db="EMBL/GenBank/DDBJ databases">
        <title>An insight into the sialome of adult female Ixodes ricinus ticks feeding for 6 days.</title>
        <authorList>
            <person name="Perner J."/>
            <person name="Ribeiro J.M.C."/>
        </authorList>
    </citation>
    <scope>NUCLEOTIDE SEQUENCE</scope>
    <source>
        <strain evidence="1">Semi-engorged</strain>
        <tissue evidence="1">Salivary glands</tissue>
    </source>
</reference>
<protein>
    <submittedName>
        <fullName evidence="1">Putative secreted protein</fullName>
    </submittedName>
</protein>
<dbReference type="AlphaFoldDB" id="A0A6B0U9I6"/>
<accession>A0A6B0U9I6</accession>
<evidence type="ECO:0000313" key="1">
    <source>
        <dbReference type="EMBL" id="MXU89222.1"/>
    </source>
</evidence>
<organism evidence="1">
    <name type="scientific">Ixodes ricinus</name>
    <name type="common">Common tick</name>
    <name type="synonym">Acarus ricinus</name>
    <dbReference type="NCBI Taxonomy" id="34613"/>
    <lineage>
        <taxon>Eukaryota</taxon>
        <taxon>Metazoa</taxon>
        <taxon>Ecdysozoa</taxon>
        <taxon>Arthropoda</taxon>
        <taxon>Chelicerata</taxon>
        <taxon>Arachnida</taxon>
        <taxon>Acari</taxon>
        <taxon>Parasitiformes</taxon>
        <taxon>Ixodida</taxon>
        <taxon>Ixodoidea</taxon>
        <taxon>Ixodidae</taxon>
        <taxon>Ixodinae</taxon>
        <taxon>Ixodes</taxon>
    </lineage>
</organism>